<dbReference type="EMBL" id="FNJW01000008">
    <property type="protein sequence ID" value="SDQ27467.1"/>
    <property type="molecule type" value="Genomic_DNA"/>
</dbReference>
<dbReference type="RefSeq" id="WP_035020522.1">
    <property type="nucleotide sequence ID" value="NZ_CP084916.1"/>
</dbReference>
<organism evidence="3 4">
    <name type="scientific">Carnobacterium viridans</name>
    <dbReference type="NCBI Taxonomy" id="174587"/>
    <lineage>
        <taxon>Bacteria</taxon>
        <taxon>Bacillati</taxon>
        <taxon>Bacillota</taxon>
        <taxon>Bacilli</taxon>
        <taxon>Lactobacillales</taxon>
        <taxon>Carnobacteriaceae</taxon>
        <taxon>Carnobacterium</taxon>
    </lineage>
</organism>
<evidence type="ECO:0000313" key="3">
    <source>
        <dbReference type="EMBL" id="SDQ27467.1"/>
    </source>
</evidence>
<dbReference type="AlphaFoldDB" id="A0A1H0ZJF1"/>
<evidence type="ECO:0000256" key="1">
    <source>
        <dbReference type="SAM" id="MobiDB-lite"/>
    </source>
</evidence>
<feature type="compositionally biased region" description="Polar residues" evidence="1">
    <location>
        <begin position="9"/>
        <end position="20"/>
    </location>
</feature>
<reference evidence="4" key="1">
    <citation type="submission" date="2016-10" db="EMBL/GenBank/DDBJ databases">
        <authorList>
            <person name="Varghese N."/>
            <person name="Submissions S."/>
        </authorList>
    </citation>
    <scope>NUCLEOTIDE SEQUENCE [LARGE SCALE GENOMIC DNA]</scope>
    <source>
        <strain evidence="4">MPL-11</strain>
    </source>
</reference>
<feature type="transmembrane region" description="Helical" evidence="2">
    <location>
        <begin position="97"/>
        <end position="119"/>
    </location>
</feature>
<protein>
    <submittedName>
        <fullName evidence="3">Uncharacterized protein</fullName>
    </submittedName>
</protein>
<proteinExistence type="predicted"/>
<dbReference type="Proteomes" id="UP000199481">
    <property type="component" value="Unassembled WGS sequence"/>
</dbReference>
<feature type="region of interest" description="Disordered" evidence="1">
    <location>
        <begin position="31"/>
        <end position="53"/>
    </location>
</feature>
<feature type="transmembrane region" description="Helical" evidence="2">
    <location>
        <begin position="64"/>
        <end position="85"/>
    </location>
</feature>
<gene>
    <name evidence="3" type="ORF">SAMN04487752_1552</name>
</gene>
<evidence type="ECO:0000313" key="4">
    <source>
        <dbReference type="Proteomes" id="UP000199481"/>
    </source>
</evidence>
<keyword evidence="2" id="KW-0472">Membrane</keyword>
<name>A0A1H0ZJF1_9LACT</name>
<dbReference type="OrthoDB" id="2156582at2"/>
<feature type="region of interest" description="Disordered" evidence="1">
    <location>
        <begin position="1"/>
        <end position="20"/>
    </location>
</feature>
<keyword evidence="2" id="KW-0812">Transmembrane</keyword>
<sequence length="124" mass="13640">MSDRDKQNKYNQQSNISNSLYARVNVGQDANKNSLDSAEPVHTGGSMNNDDERVNDNSTFTHTLLFYVIGLLTSAIVGFGVFKLFQNYFYGVGLNQALPSFLLISGSLLIGFTISAVVLKKIIK</sequence>
<keyword evidence="4" id="KW-1185">Reference proteome</keyword>
<evidence type="ECO:0000256" key="2">
    <source>
        <dbReference type="SAM" id="Phobius"/>
    </source>
</evidence>
<accession>A0A1H0ZJF1</accession>
<keyword evidence="2" id="KW-1133">Transmembrane helix</keyword>